<dbReference type="EMBL" id="PEMN01000133">
    <property type="protein sequence ID" value="RTI18110.1"/>
    <property type="molecule type" value="Genomic_DNA"/>
</dbReference>
<comment type="caution">
    <text evidence="1">The sequence shown here is derived from an EMBL/GenBank/DDBJ whole genome shotgun (WGS) entry which is preliminary data.</text>
</comment>
<evidence type="ECO:0000313" key="4">
    <source>
        <dbReference type="Proteomes" id="UP000286712"/>
    </source>
</evidence>
<evidence type="ECO:0000313" key="2">
    <source>
        <dbReference type="EMBL" id="RTI18110.1"/>
    </source>
</evidence>
<dbReference type="Proteomes" id="UP000288073">
    <property type="component" value="Unassembled WGS sequence"/>
</dbReference>
<name>A0A430S4D6_THESC</name>
<evidence type="ECO:0000313" key="5">
    <source>
        <dbReference type="Proteomes" id="UP000287467"/>
    </source>
</evidence>
<dbReference type="AlphaFoldDB" id="A0A430S4D6"/>
<evidence type="ECO:0000313" key="6">
    <source>
        <dbReference type="Proteomes" id="UP000288073"/>
    </source>
</evidence>
<dbReference type="Proteomes" id="UP000287467">
    <property type="component" value="Unassembled WGS sequence"/>
</dbReference>
<evidence type="ECO:0000313" key="3">
    <source>
        <dbReference type="EMBL" id="RTI54804.1"/>
    </source>
</evidence>
<accession>A0A430S4D6</accession>
<evidence type="ECO:0000313" key="1">
    <source>
        <dbReference type="EMBL" id="RTH28783.1"/>
    </source>
</evidence>
<gene>
    <name evidence="3" type="ORF">CSW14_07145</name>
    <name evidence="2" type="ORF">CSW23_05370</name>
    <name evidence="1" type="ORF">CSW40_00270</name>
</gene>
<protein>
    <submittedName>
        <fullName evidence="1">Uncharacterized protein</fullName>
    </submittedName>
</protein>
<dbReference type="EMBL" id="PEMW01000210">
    <property type="protein sequence ID" value="RTI54804.1"/>
    <property type="molecule type" value="Genomic_DNA"/>
</dbReference>
<proteinExistence type="predicted"/>
<reference evidence="4 5" key="1">
    <citation type="journal article" date="2019" name="Extremophiles">
        <title>Biogeography of thermophiles and predominance of Thermus scotoductus in domestic water heaters.</title>
        <authorList>
            <person name="Wilpiszeski R.L."/>
            <person name="Zhang Z."/>
            <person name="House C.H."/>
        </authorList>
    </citation>
    <scope>NUCLEOTIDE SEQUENCE [LARGE SCALE GENOMIC DNA]</scope>
    <source>
        <strain evidence="2 6">10_S10</strain>
        <strain evidence="3 5">1_S1</strain>
        <strain evidence="1 4">27_S27</strain>
    </source>
</reference>
<sequence>MTKENLVKMTYEVIPTSGGLAVFQVLAPEDILGLEAGDLAKTTVVLQTLLTKLALDPEEVAALEKALEVIRYLNEAQVNPVDLFFGD</sequence>
<dbReference type="EMBL" id="PELW01000005">
    <property type="protein sequence ID" value="RTH28783.1"/>
    <property type="molecule type" value="Genomic_DNA"/>
</dbReference>
<dbReference type="RefSeq" id="WP_126206600.1">
    <property type="nucleotide sequence ID" value="NZ_PELW01000005.1"/>
</dbReference>
<organism evidence="1 4">
    <name type="scientific">Thermus scotoductus</name>
    <dbReference type="NCBI Taxonomy" id="37636"/>
    <lineage>
        <taxon>Bacteria</taxon>
        <taxon>Thermotogati</taxon>
        <taxon>Deinococcota</taxon>
        <taxon>Deinococci</taxon>
        <taxon>Thermales</taxon>
        <taxon>Thermaceae</taxon>
        <taxon>Thermus</taxon>
    </lineage>
</organism>
<dbReference type="Proteomes" id="UP000286712">
    <property type="component" value="Unassembled WGS sequence"/>
</dbReference>